<organism evidence="1 2">
    <name type="scientific">Mucilaginibacter ximonensis</name>
    <dbReference type="NCBI Taxonomy" id="538021"/>
    <lineage>
        <taxon>Bacteria</taxon>
        <taxon>Pseudomonadati</taxon>
        <taxon>Bacteroidota</taxon>
        <taxon>Sphingobacteriia</taxon>
        <taxon>Sphingobacteriales</taxon>
        <taxon>Sphingobacteriaceae</taxon>
        <taxon>Mucilaginibacter</taxon>
    </lineage>
</organism>
<sequence length="276" mass="31144">MTNIKSTLKDILQANTTPDVFTWIEEGRPLNSVFMLLPRKTGKAALSITQEQSEAINTAIPGFSVDNWTVDHLGRAYLLAKLDSTHKDEYFRKIESLFMAAEMAEQVALYSSLPLLAHPELWVKRCAEGIRSNIGIVLEAIMYSNPYPSQNLEQAAWNQLVLKAFFTDKDINKIVGIDKLANKDLAYIISDYAHERWAAGRELNPQMWRLVGPFIDDKLFEDIKRLFDNGKLTDHRAGALAITTSNYAPAKALLNKYPELERAIANNELSWDDIAG</sequence>
<dbReference type="NCBIfam" id="NF035938">
    <property type="entry name" value="EboA_domain"/>
    <property type="match status" value="1"/>
</dbReference>
<name>A0ABW5YBA8_9SPHI</name>
<dbReference type="RefSeq" id="WP_377184324.1">
    <property type="nucleotide sequence ID" value="NZ_JBHUPD010000002.1"/>
</dbReference>
<reference evidence="2" key="1">
    <citation type="journal article" date="2019" name="Int. J. Syst. Evol. Microbiol.">
        <title>The Global Catalogue of Microorganisms (GCM) 10K type strain sequencing project: providing services to taxonomists for standard genome sequencing and annotation.</title>
        <authorList>
            <consortium name="The Broad Institute Genomics Platform"/>
            <consortium name="The Broad Institute Genome Sequencing Center for Infectious Disease"/>
            <person name="Wu L."/>
            <person name="Ma J."/>
        </authorList>
    </citation>
    <scope>NUCLEOTIDE SEQUENCE [LARGE SCALE GENOMIC DNA]</scope>
    <source>
        <strain evidence="2">KCTC 22437</strain>
    </source>
</reference>
<dbReference type="Proteomes" id="UP001597557">
    <property type="component" value="Unassembled WGS sequence"/>
</dbReference>
<proteinExistence type="predicted"/>
<comment type="caution">
    <text evidence="1">The sequence shown here is derived from an EMBL/GenBank/DDBJ whole genome shotgun (WGS) entry which is preliminary data.</text>
</comment>
<evidence type="ECO:0000313" key="2">
    <source>
        <dbReference type="Proteomes" id="UP001597557"/>
    </source>
</evidence>
<protein>
    <submittedName>
        <fullName evidence="1">EboA domain-containing protein</fullName>
    </submittedName>
</protein>
<dbReference type="EMBL" id="JBHUPD010000002">
    <property type="protein sequence ID" value="MFD2872541.1"/>
    <property type="molecule type" value="Genomic_DNA"/>
</dbReference>
<evidence type="ECO:0000313" key="1">
    <source>
        <dbReference type="EMBL" id="MFD2872541.1"/>
    </source>
</evidence>
<keyword evidence="2" id="KW-1185">Reference proteome</keyword>
<accession>A0ABW5YBA8</accession>
<gene>
    <name evidence="1" type="ORF">ACFS5N_08690</name>
</gene>
<dbReference type="InterPro" id="IPR047715">
    <property type="entry name" value="EboA_dom"/>
</dbReference>